<dbReference type="AlphaFoldDB" id="A0A848DHK3"/>
<feature type="domain" description="XdhC Rossmann" evidence="1">
    <location>
        <begin position="58"/>
        <end position="169"/>
    </location>
</feature>
<proteinExistence type="predicted"/>
<evidence type="ECO:0000313" key="3">
    <source>
        <dbReference type="Proteomes" id="UP000586918"/>
    </source>
</evidence>
<reference evidence="2 3" key="1">
    <citation type="submission" date="2020-04" db="EMBL/GenBank/DDBJ databases">
        <authorList>
            <person name="Klaysubun C."/>
            <person name="Duangmal K."/>
            <person name="Lipun K."/>
        </authorList>
    </citation>
    <scope>NUCLEOTIDE SEQUENCE [LARGE SCALE GENOMIC DNA]</scope>
    <source>
        <strain evidence="2 3">DSM 45300</strain>
    </source>
</reference>
<gene>
    <name evidence="2" type="ORF">HF519_10655</name>
</gene>
<comment type="caution">
    <text evidence="2">The sequence shown here is derived from an EMBL/GenBank/DDBJ whole genome shotgun (WGS) entry which is preliminary data.</text>
</comment>
<dbReference type="Gene3D" id="3.40.50.720">
    <property type="entry name" value="NAD(P)-binding Rossmann-like Domain"/>
    <property type="match status" value="1"/>
</dbReference>
<dbReference type="InterPro" id="IPR027051">
    <property type="entry name" value="XdhC_Rossmann_dom"/>
</dbReference>
<dbReference type="PANTHER" id="PTHR30388">
    <property type="entry name" value="ALDEHYDE OXIDOREDUCTASE MOLYBDENUM COFACTOR ASSEMBLY PROTEIN"/>
    <property type="match status" value="1"/>
</dbReference>
<organism evidence="2 3">
    <name type="scientific">Pseudonocardia bannensis</name>
    <dbReference type="NCBI Taxonomy" id="630973"/>
    <lineage>
        <taxon>Bacteria</taxon>
        <taxon>Bacillati</taxon>
        <taxon>Actinomycetota</taxon>
        <taxon>Actinomycetes</taxon>
        <taxon>Pseudonocardiales</taxon>
        <taxon>Pseudonocardiaceae</taxon>
        <taxon>Pseudonocardia</taxon>
    </lineage>
</organism>
<evidence type="ECO:0000313" key="2">
    <source>
        <dbReference type="EMBL" id="NMH92023.1"/>
    </source>
</evidence>
<keyword evidence="3" id="KW-1185">Reference proteome</keyword>
<dbReference type="RefSeq" id="WP_169412667.1">
    <property type="nucleotide sequence ID" value="NZ_JAAXKZ010000029.1"/>
</dbReference>
<dbReference type="Proteomes" id="UP000586918">
    <property type="component" value="Unassembled WGS sequence"/>
</dbReference>
<name>A0A848DHK3_9PSEU</name>
<sequence>MTIAAARASVTAQWTTEARTVVAGTLVDSAGSAPLEPGAVMLIDGERNMRVRAPRPQMVLFGAIDFSAAPAPMAAALGYAVTTCDARETFIRSPRFARSAGVVRQWPDRSLATRTLGPRDAVLALTHDPKFDEPALLAAVNTDAGYIGALGGRRPVEDRNERLRRAGPGPGRVIAAVRSAMVYKRSRRARPALASHSCAGAERADRVR</sequence>
<dbReference type="PANTHER" id="PTHR30388:SF4">
    <property type="entry name" value="MOLYBDENUM COFACTOR INSERTION CHAPERONE PAOD"/>
    <property type="match status" value="1"/>
</dbReference>
<evidence type="ECO:0000259" key="1">
    <source>
        <dbReference type="Pfam" id="PF13478"/>
    </source>
</evidence>
<accession>A0A848DHK3</accession>
<dbReference type="EMBL" id="JAAXKZ010000029">
    <property type="protein sequence ID" value="NMH92023.1"/>
    <property type="molecule type" value="Genomic_DNA"/>
</dbReference>
<dbReference type="Pfam" id="PF13478">
    <property type="entry name" value="XdhC_C"/>
    <property type="match status" value="1"/>
</dbReference>
<protein>
    <submittedName>
        <fullName evidence="2">XdhC/CoxF family protein</fullName>
    </submittedName>
</protein>
<dbReference type="InterPro" id="IPR052698">
    <property type="entry name" value="MoCofactor_Util/Proc"/>
</dbReference>